<dbReference type="AlphaFoldDB" id="A0A1F5L4N7"/>
<dbReference type="OrthoDB" id="529367at2759"/>
<gene>
    <name evidence="1" type="ORF">PENARI_c034G06858</name>
</gene>
<proteinExistence type="predicted"/>
<comment type="caution">
    <text evidence="1">The sequence shown here is derived from an EMBL/GenBank/DDBJ whole genome shotgun (WGS) entry which is preliminary data.</text>
</comment>
<dbReference type="Gene3D" id="3.40.50.150">
    <property type="entry name" value="Vaccinia Virus protein VP39"/>
    <property type="match status" value="1"/>
</dbReference>
<dbReference type="RefSeq" id="XP_022483397.1">
    <property type="nucleotide sequence ID" value="XM_022636721.1"/>
</dbReference>
<sequence length="305" mass="35795">MKDKGLKADSDIYAVNESFVPDDWKSETTSIASSLYRGYYENGRRYQTLREESYVPSDDQQFEAYEAGYYHNLLIALETTTVRGVDLFPPPIKWMPPNCVLEVDDILQPWTWQQPFDLIHMRILDAAFTPEENAQLYQQCYDNLRPGGWIEQLELSHNFHSEDNSWPEHCHLKDWEKLMTTAAAKSGRPLDLYHRFPSLIKQTGFVDVHVEEVKWPVGPWPRDKQLKEAGSVNQAHWLAGMEGYSMYLFTKFGSPTSWSKEEVQVHLARVRKELTDSRYHLYHTVKRVWARKPMPDEHIIKIEDE</sequence>
<reference evidence="1 2" key="1">
    <citation type="journal article" date="2016" name="Sci. Rep.">
        <title>Penicillium arizonense, a new, genome sequenced fungal species, reveals a high chemical diversity in secreted metabolites.</title>
        <authorList>
            <person name="Grijseels S."/>
            <person name="Nielsen J.C."/>
            <person name="Randelovic M."/>
            <person name="Nielsen J."/>
            <person name="Nielsen K.F."/>
            <person name="Workman M."/>
            <person name="Frisvad J.C."/>
        </authorList>
    </citation>
    <scope>NUCLEOTIDE SEQUENCE [LARGE SCALE GENOMIC DNA]</scope>
    <source>
        <strain evidence="1 2">CBS 141311</strain>
    </source>
</reference>
<protein>
    <recommendedName>
        <fullName evidence="3">Methyltransferase type 11 domain-containing protein</fullName>
    </recommendedName>
</protein>
<dbReference type="STRING" id="1835702.A0A1F5L4N7"/>
<dbReference type="EMBL" id="LXJU01000034">
    <property type="protein sequence ID" value="OGE47940.1"/>
    <property type="molecule type" value="Genomic_DNA"/>
</dbReference>
<accession>A0A1F5L4N7</accession>
<dbReference type="SUPFAM" id="SSF53335">
    <property type="entry name" value="S-adenosyl-L-methionine-dependent methyltransferases"/>
    <property type="match status" value="1"/>
</dbReference>
<name>A0A1F5L4N7_PENAI</name>
<keyword evidence="2" id="KW-1185">Reference proteome</keyword>
<organism evidence="1 2">
    <name type="scientific">Penicillium arizonense</name>
    <dbReference type="NCBI Taxonomy" id="1835702"/>
    <lineage>
        <taxon>Eukaryota</taxon>
        <taxon>Fungi</taxon>
        <taxon>Dikarya</taxon>
        <taxon>Ascomycota</taxon>
        <taxon>Pezizomycotina</taxon>
        <taxon>Eurotiomycetes</taxon>
        <taxon>Eurotiomycetidae</taxon>
        <taxon>Eurotiales</taxon>
        <taxon>Aspergillaceae</taxon>
        <taxon>Penicillium</taxon>
    </lineage>
</organism>
<dbReference type="InterPro" id="IPR029063">
    <property type="entry name" value="SAM-dependent_MTases_sf"/>
</dbReference>
<evidence type="ECO:0000313" key="2">
    <source>
        <dbReference type="Proteomes" id="UP000177622"/>
    </source>
</evidence>
<dbReference type="GeneID" id="34581455"/>
<dbReference type="Proteomes" id="UP000177622">
    <property type="component" value="Unassembled WGS sequence"/>
</dbReference>
<evidence type="ECO:0008006" key="3">
    <source>
        <dbReference type="Google" id="ProtNLM"/>
    </source>
</evidence>
<evidence type="ECO:0000313" key="1">
    <source>
        <dbReference type="EMBL" id="OGE47940.1"/>
    </source>
</evidence>